<gene>
    <name evidence="1" type="ORF">S01H1_69800</name>
</gene>
<comment type="caution">
    <text evidence="1">The sequence shown here is derived from an EMBL/GenBank/DDBJ whole genome shotgun (WGS) entry which is preliminary data.</text>
</comment>
<sequence length="87" mass="9503">GLNSPFVLALVFYVAVLDRAVLGAHLSRLNDTEAPLTTRLTACDSARDTFFYRQTARGNLEDLSRQDGAPKPLRAAAARIARSLQTE</sequence>
<protein>
    <submittedName>
        <fullName evidence="1">Uncharacterized protein</fullName>
    </submittedName>
</protein>
<organism evidence="1">
    <name type="scientific">marine sediment metagenome</name>
    <dbReference type="NCBI Taxonomy" id="412755"/>
    <lineage>
        <taxon>unclassified sequences</taxon>
        <taxon>metagenomes</taxon>
        <taxon>ecological metagenomes</taxon>
    </lineage>
</organism>
<dbReference type="AlphaFoldDB" id="X0XWC9"/>
<accession>X0XWC9</accession>
<dbReference type="EMBL" id="BARS01046365">
    <property type="protein sequence ID" value="GAG29071.1"/>
    <property type="molecule type" value="Genomic_DNA"/>
</dbReference>
<proteinExistence type="predicted"/>
<reference evidence="1" key="1">
    <citation type="journal article" date="2014" name="Front. Microbiol.">
        <title>High frequency of phylogenetically diverse reductive dehalogenase-homologous genes in deep subseafloor sedimentary metagenomes.</title>
        <authorList>
            <person name="Kawai M."/>
            <person name="Futagami T."/>
            <person name="Toyoda A."/>
            <person name="Takaki Y."/>
            <person name="Nishi S."/>
            <person name="Hori S."/>
            <person name="Arai W."/>
            <person name="Tsubouchi T."/>
            <person name="Morono Y."/>
            <person name="Uchiyama I."/>
            <person name="Ito T."/>
            <person name="Fujiyama A."/>
            <person name="Inagaki F."/>
            <person name="Takami H."/>
        </authorList>
    </citation>
    <scope>NUCLEOTIDE SEQUENCE</scope>
    <source>
        <strain evidence="1">Expedition CK06-06</strain>
    </source>
</reference>
<evidence type="ECO:0000313" key="1">
    <source>
        <dbReference type="EMBL" id="GAG29071.1"/>
    </source>
</evidence>
<name>X0XWC9_9ZZZZ</name>
<feature type="non-terminal residue" evidence="1">
    <location>
        <position position="1"/>
    </location>
</feature>